<evidence type="ECO:0000256" key="7">
    <source>
        <dbReference type="ARBA" id="ARBA00043997"/>
    </source>
</evidence>
<comment type="caution">
    <text evidence="11">The sequence shown here is derived from an EMBL/GenBank/DDBJ whole genome shotgun (WGS) entry which is preliminary data.</text>
</comment>
<evidence type="ECO:0000256" key="9">
    <source>
        <dbReference type="RuleBase" id="RU003682"/>
    </source>
</evidence>
<dbReference type="GO" id="GO:0046872">
    <property type="term" value="F:metal ion binding"/>
    <property type="evidence" value="ECO:0007669"/>
    <property type="project" value="UniProtKB-KW"/>
</dbReference>
<dbReference type="InterPro" id="IPR044861">
    <property type="entry name" value="IPNS-like_FE2OG_OXY"/>
</dbReference>
<evidence type="ECO:0000256" key="5">
    <source>
        <dbReference type="ARBA" id="ARBA00023004"/>
    </source>
</evidence>
<proteinExistence type="inferred from homology"/>
<keyword evidence="3 9" id="KW-0479">Metal-binding</keyword>
<evidence type="ECO:0000259" key="10">
    <source>
        <dbReference type="PROSITE" id="PS51471"/>
    </source>
</evidence>
<dbReference type="PROSITE" id="PS51471">
    <property type="entry name" value="FE2OG_OXY"/>
    <property type="match status" value="1"/>
</dbReference>
<comment type="pathway">
    <text evidence="2">Hormone biosynthesis.</text>
</comment>
<organism evidence="11 12">
    <name type="scientific">Eucalyptus globulus</name>
    <name type="common">Tasmanian blue gum</name>
    <dbReference type="NCBI Taxonomy" id="34317"/>
    <lineage>
        <taxon>Eukaryota</taxon>
        <taxon>Viridiplantae</taxon>
        <taxon>Streptophyta</taxon>
        <taxon>Embryophyta</taxon>
        <taxon>Tracheophyta</taxon>
        <taxon>Spermatophyta</taxon>
        <taxon>Magnoliopsida</taxon>
        <taxon>eudicotyledons</taxon>
        <taxon>Gunneridae</taxon>
        <taxon>Pentapetalae</taxon>
        <taxon>rosids</taxon>
        <taxon>malvids</taxon>
        <taxon>Myrtales</taxon>
        <taxon>Myrtaceae</taxon>
        <taxon>Myrtoideae</taxon>
        <taxon>Eucalypteae</taxon>
        <taxon>Eucalyptus</taxon>
    </lineage>
</organism>
<evidence type="ECO:0000256" key="3">
    <source>
        <dbReference type="ARBA" id="ARBA00022723"/>
    </source>
</evidence>
<evidence type="ECO:0000256" key="2">
    <source>
        <dbReference type="ARBA" id="ARBA00004972"/>
    </source>
</evidence>
<dbReference type="InterPro" id="IPR026992">
    <property type="entry name" value="DIOX_N"/>
</dbReference>
<gene>
    <name evidence="11" type="ORF">ACJRO7_024423</name>
</gene>
<comment type="similarity">
    <text evidence="7">Belongs to the iron/ascorbate-dependent oxidoreductase family. GA20OX subfamily.</text>
</comment>
<reference evidence="11 12" key="1">
    <citation type="submission" date="2024-11" db="EMBL/GenBank/DDBJ databases">
        <title>Chromosome-level genome assembly of Eucalyptus globulus Labill. provides insights into its genome evolution.</title>
        <authorList>
            <person name="Li X."/>
        </authorList>
    </citation>
    <scope>NUCLEOTIDE SEQUENCE [LARGE SCALE GENOMIC DNA]</scope>
    <source>
        <strain evidence="11">CL2024</strain>
        <tissue evidence="11">Fresh tender leaves</tissue>
    </source>
</reference>
<evidence type="ECO:0000256" key="6">
    <source>
        <dbReference type="ARBA" id="ARBA00037909"/>
    </source>
</evidence>
<dbReference type="PANTHER" id="PTHR47990">
    <property type="entry name" value="2-OXOGLUTARATE (2OG) AND FE(II)-DEPENDENT OXYGENASE SUPERFAMILY PROTEIN-RELATED"/>
    <property type="match status" value="1"/>
</dbReference>
<keyword evidence="5 9" id="KW-0408">Iron</keyword>
<dbReference type="FunFam" id="2.60.120.330:FF:000003">
    <property type="entry name" value="Gibberellin 20 oxidase 2"/>
    <property type="match status" value="1"/>
</dbReference>
<dbReference type="EMBL" id="JBJKBG010000006">
    <property type="protein sequence ID" value="KAL3735289.1"/>
    <property type="molecule type" value="Genomic_DNA"/>
</dbReference>
<dbReference type="InterPro" id="IPR050231">
    <property type="entry name" value="Iron_ascorbate_oxido_reductase"/>
</dbReference>
<dbReference type="PRINTS" id="PR00682">
    <property type="entry name" value="IPNSYNTHASE"/>
</dbReference>
<comment type="catalytic activity">
    <reaction evidence="8">
        <text>gibberellin A12 + 2 2-oxoglutarate + 3 O2 + H(+) = gibberellin A9 + 2 succinate + 3 CO2 + 2 H2O</text>
        <dbReference type="Rhea" id="RHEA:60772"/>
        <dbReference type="ChEBI" id="CHEBI:15377"/>
        <dbReference type="ChEBI" id="CHEBI:15378"/>
        <dbReference type="ChEBI" id="CHEBI:15379"/>
        <dbReference type="ChEBI" id="CHEBI:16526"/>
        <dbReference type="ChEBI" id="CHEBI:16810"/>
        <dbReference type="ChEBI" id="CHEBI:30031"/>
        <dbReference type="ChEBI" id="CHEBI:58627"/>
        <dbReference type="ChEBI" id="CHEBI:73255"/>
    </reaction>
    <physiologicalReaction direction="left-to-right" evidence="8">
        <dbReference type="Rhea" id="RHEA:60773"/>
    </physiologicalReaction>
</comment>
<comment type="pathway">
    <text evidence="6">Plant hormone biosynthesis; gibberellin biosynthesis.</text>
</comment>
<evidence type="ECO:0000256" key="4">
    <source>
        <dbReference type="ARBA" id="ARBA00023002"/>
    </source>
</evidence>
<name>A0ABD3K5F6_EUCGL</name>
<evidence type="ECO:0000256" key="1">
    <source>
        <dbReference type="ARBA" id="ARBA00001961"/>
    </source>
</evidence>
<protein>
    <recommendedName>
        <fullName evidence="10">Fe2OG dioxygenase domain-containing protein</fullName>
    </recommendedName>
</protein>
<dbReference type="InterPro" id="IPR027443">
    <property type="entry name" value="IPNS-like_sf"/>
</dbReference>
<evidence type="ECO:0000313" key="12">
    <source>
        <dbReference type="Proteomes" id="UP001634007"/>
    </source>
</evidence>
<accession>A0ABD3K5F6</accession>
<dbReference type="InterPro" id="IPR005123">
    <property type="entry name" value="Oxoglu/Fe-dep_dioxygenase_dom"/>
</dbReference>
<feature type="domain" description="Fe2OG dioxygenase" evidence="10">
    <location>
        <begin position="221"/>
        <end position="321"/>
    </location>
</feature>
<dbReference type="Pfam" id="PF03171">
    <property type="entry name" value="2OG-FeII_Oxy"/>
    <property type="match status" value="1"/>
</dbReference>
<evidence type="ECO:0000313" key="11">
    <source>
        <dbReference type="EMBL" id="KAL3735289.1"/>
    </source>
</evidence>
<keyword evidence="12" id="KW-1185">Reference proteome</keyword>
<sequence>MDSTAASLLTLSPVKRKDLKGYDEPPKVSDSFLCDKQSHVPASFKWPAQDAILSCGEQEEPLIDLKSFLLGDDQEETRRAVDNVRTACLSHGLFQVINHGVDLSLIHDAHDRIDAFFTMTLSNKLRAQRKPNSLWGHSIAHNARFSSKLPWKETFSFGYHENSPDSVVGFFNSTLGMDFEPAGKVYQKYCEEMKKLALSITELLAISLGLDRSYYREFFEDGCSIMRCNSYPPCQEPSLVLGTGPHCDPTALTILHQDQVGGLEVFVNDKWYKVRPRPHALVVNIGDTFVALTNGVYKSCLHRAVVNRHSERRSLAFFLCSREDKVVAPAPKLAPGGSRKYPDFTWSDLLRFTQRHYRADQSTLSKFTEWLLSLQDRTLYC</sequence>
<dbReference type="SUPFAM" id="SSF51197">
    <property type="entry name" value="Clavaminate synthase-like"/>
    <property type="match status" value="1"/>
</dbReference>
<dbReference type="Gene3D" id="2.60.120.330">
    <property type="entry name" value="B-lactam Antibiotic, Isopenicillin N Synthase, Chain"/>
    <property type="match status" value="1"/>
</dbReference>
<dbReference type="AlphaFoldDB" id="A0ABD3K5F6"/>
<comment type="cofactor">
    <cofactor evidence="1">
        <name>L-ascorbate</name>
        <dbReference type="ChEBI" id="CHEBI:38290"/>
    </cofactor>
</comment>
<dbReference type="GO" id="GO:0009686">
    <property type="term" value="P:gibberellin biosynthetic process"/>
    <property type="evidence" value="ECO:0007669"/>
    <property type="project" value="UniProtKB-ARBA"/>
</dbReference>
<dbReference type="Pfam" id="PF14226">
    <property type="entry name" value="DIOX_N"/>
    <property type="match status" value="1"/>
</dbReference>
<keyword evidence="4 9" id="KW-0560">Oxidoreductase</keyword>
<dbReference type="Proteomes" id="UP001634007">
    <property type="component" value="Unassembled WGS sequence"/>
</dbReference>
<dbReference type="GO" id="GO:0045544">
    <property type="term" value="F:gibberellin 20-oxidase activity"/>
    <property type="evidence" value="ECO:0007669"/>
    <property type="project" value="UniProtKB-ARBA"/>
</dbReference>
<evidence type="ECO:0000256" key="8">
    <source>
        <dbReference type="ARBA" id="ARBA00050508"/>
    </source>
</evidence>